<protein>
    <submittedName>
        <fullName evidence="6">LemA family protein</fullName>
    </submittedName>
</protein>
<keyword evidence="5" id="KW-0472">Membrane</keyword>
<dbReference type="Proteomes" id="UP000070533">
    <property type="component" value="Unassembled WGS sequence"/>
</dbReference>
<dbReference type="InterPro" id="IPR023353">
    <property type="entry name" value="LemA-like_dom_sf"/>
</dbReference>
<comment type="similarity">
    <text evidence="2">Belongs to the LemA family.</text>
</comment>
<evidence type="ECO:0000256" key="2">
    <source>
        <dbReference type="ARBA" id="ARBA00008854"/>
    </source>
</evidence>
<keyword evidence="3" id="KW-0812">Transmembrane</keyword>
<dbReference type="Pfam" id="PF04011">
    <property type="entry name" value="LemA"/>
    <property type="match status" value="1"/>
</dbReference>
<dbReference type="AlphaFoldDB" id="A0A133Q6E0"/>
<gene>
    <name evidence="6" type="ORF">HMPREF3226_01624</name>
</gene>
<evidence type="ECO:0000313" key="7">
    <source>
        <dbReference type="Proteomes" id="UP000070533"/>
    </source>
</evidence>
<evidence type="ECO:0000313" key="6">
    <source>
        <dbReference type="EMBL" id="KXA38445.1"/>
    </source>
</evidence>
<dbReference type="EMBL" id="LRQG01000114">
    <property type="protein sequence ID" value="KXA38445.1"/>
    <property type="molecule type" value="Genomic_DNA"/>
</dbReference>
<dbReference type="PANTHER" id="PTHR34478">
    <property type="entry name" value="PROTEIN LEMA"/>
    <property type="match status" value="1"/>
</dbReference>
<dbReference type="GO" id="GO:0016020">
    <property type="term" value="C:membrane"/>
    <property type="evidence" value="ECO:0007669"/>
    <property type="project" value="UniProtKB-SubCell"/>
</dbReference>
<proteinExistence type="inferred from homology"/>
<keyword evidence="7" id="KW-1185">Reference proteome</keyword>
<dbReference type="eggNOG" id="COG1704">
    <property type="taxonomic scope" value="Bacteria"/>
</dbReference>
<evidence type="ECO:0000256" key="4">
    <source>
        <dbReference type="ARBA" id="ARBA00022989"/>
    </source>
</evidence>
<organism evidence="6 7">
    <name type="scientific">Prevotella corporis</name>
    <dbReference type="NCBI Taxonomy" id="28128"/>
    <lineage>
        <taxon>Bacteria</taxon>
        <taxon>Pseudomonadati</taxon>
        <taxon>Bacteroidota</taxon>
        <taxon>Bacteroidia</taxon>
        <taxon>Bacteroidales</taxon>
        <taxon>Prevotellaceae</taxon>
        <taxon>Prevotella</taxon>
    </lineage>
</organism>
<comment type="subcellular location">
    <subcellularLocation>
        <location evidence="1">Membrane</location>
        <topology evidence="1">Single-pass membrane protein</topology>
    </subcellularLocation>
</comment>
<evidence type="ECO:0000256" key="3">
    <source>
        <dbReference type="ARBA" id="ARBA00022692"/>
    </source>
</evidence>
<sequence length="194" mass="21711">MKSKSLLILIGIVVVLGLWAFSGYNGMVDKEEVVTTALGNVEAAYQRRADMMPALAKIVKAYAQHERGTFEAVTKARNAATQVHLDAENLTPEKMQEFENAQNQLSQAFARLIAVAESYPELKANENFLSLQKQEEGTENRINEARRKYNESVQDYNQTIRHFPNTIIANIFGFDKKTKFQAAAGAEKAPDLDI</sequence>
<comment type="caution">
    <text evidence="6">The sequence shown here is derived from an EMBL/GenBank/DDBJ whole genome shotgun (WGS) entry which is preliminary data.</text>
</comment>
<dbReference type="OrthoDB" id="9804152at2"/>
<evidence type="ECO:0000256" key="5">
    <source>
        <dbReference type="ARBA" id="ARBA00023136"/>
    </source>
</evidence>
<dbReference type="SUPFAM" id="SSF140478">
    <property type="entry name" value="LemA-like"/>
    <property type="match status" value="1"/>
</dbReference>
<dbReference type="InterPro" id="IPR007156">
    <property type="entry name" value="MamQ_LemA"/>
</dbReference>
<dbReference type="RefSeq" id="WP_060940826.1">
    <property type="nucleotide sequence ID" value="NZ_KQ957260.1"/>
</dbReference>
<dbReference type="PANTHER" id="PTHR34478:SF2">
    <property type="entry name" value="MEMBRANE PROTEIN"/>
    <property type="match status" value="1"/>
</dbReference>
<dbReference type="PATRIC" id="fig|28128.5.peg.1664"/>
<reference evidence="7" key="1">
    <citation type="submission" date="2016-01" db="EMBL/GenBank/DDBJ databases">
        <authorList>
            <person name="Mitreva M."/>
            <person name="Pepin K.H."/>
            <person name="Mihindukulasuriya K.A."/>
            <person name="Fulton R."/>
            <person name="Fronick C."/>
            <person name="O'Laughlin M."/>
            <person name="Miner T."/>
            <person name="Herter B."/>
            <person name="Rosa B.A."/>
            <person name="Cordes M."/>
            <person name="Tomlinson C."/>
            <person name="Wollam A."/>
            <person name="Palsikar V.B."/>
            <person name="Mardis E.R."/>
            <person name="Wilson R.K."/>
        </authorList>
    </citation>
    <scope>NUCLEOTIDE SEQUENCE [LARGE SCALE GENOMIC DNA]</scope>
    <source>
        <strain evidence="7">MJR7716</strain>
    </source>
</reference>
<dbReference type="STRING" id="28128.HMPREF3226_01624"/>
<name>A0A133Q6E0_9BACT</name>
<dbReference type="Gene3D" id="1.20.1440.20">
    <property type="entry name" value="LemA-like domain"/>
    <property type="match status" value="1"/>
</dbReference>
<accession>A0A133Q6E0</accession>
<evidence type="ECO:0000256" key="1">
    <source>
        <dbReference type="ARBA" id="ARBA00004167"/>
    </source>
</evidence>
<keyword evidence="4" id="KW-1133">Transmembrane helix</keyword>